<dbReference type="InterPro" id="IPR001878">
    <property type="entry name" value="Znf_CCHC"/>
</dbReference>
<evidence type="ECO:0000313" key="7">
    <source>
        <dbReference type="Proteomes" id="UP000030669"/>
    </source>
</evidence>
<keyword evidence="2" id="KW-0479">Metal-binding</keyword>
<evidence type="ECO:0000256" key="1">
    <source>
        <dbReference type="ARBA" id="ARBA00022664"/>
    </source>
</evidence>
<accession>S7S212</accession>
<evidence type="ECO:0000313" key="6">
    <source>
        <dbReference type="EMBL" id="EPQ59819.1"/>
    </source>
</evidence>
<name>S7S212_GLOTA</name>
<dbReference type="EMBL" id="KB469297">
    <property type="protein sequence ID" value="EPQ59819.1"/>
    <property type="molecule type" value="Genomic_DNA"/>
</dbReference>
<keyword evidence="7" id="KW-1185">Reference proteome</keyword>
<keyword evidence="2" id="KW-0862">Zinc</keyword>
<gene>
    <name evidence="6" type="ORF">GLOTRDRAFT_56077</name>
</gene>
<keyword evidence="2" id="KW-0863">Zinc-finger</keyword>
<reference evidence="6 7" key="1">
    <citation type="journal article" date="2012" name="Science">
        <title>The Paleozoic origin of enzymatic lignin decomposition reconstructed from 31 fungal genomes.</title>
        <authorList>
            <person name="Floudas D."/>
            <person name="Binder M."/>
            <person name="Riley R."/>
            <person name="Barry K."/>
            <person name="Blanchette R.A."/>
            <person name="Henrissat B."/>
            <person name="Martinez A.T."/>
            <person name="Otillar R."/>
            <person name="Spatafora J.W."/>
            <person name="Yadav J.S."/>
            <person name="Aerts A."/>
            <person name="Benoit I."/>
            <person name="Boyd A."/>
            <person name="Carlson A."/>
            <person name="Copeland A."/>
            <person name="Coutinho P.M."/>
            <person name="de Vries R.P."/>
            <person name="Ferreira P."/>
            <person name="Findley K."/>
            <person name="Foster B."/>
            <person name="Gaskell J."/>
            <person name="Glotzer D."/>
            <person name="Gorecki P."/>
            <person name="Heitman J."/>
            <person name="Hesse C."/>
            <person name="Hori C."/>
            <person name="Igarashi K."/>
            <person name="Jurgens J.A."/>
            <person name="Kallen N."/>
            <person name="Kersten P."/>
            <person name="Kohler A."/>
            <person name="Kuees U."/>
            <person name="Kumar T.K.A."/>
            <person name="Kuo A."/>
            <person name="LaButti K."/>
            <person name="Larrondo L.F."/>
            <person name="Lindquist E."/>
            <person name="Ling A."/>
            <person name="Lombard V."/>
            <person name="Lucas S."/>
            <person name="Lundell T."/>
            <person name="Martin R."/>
            <person name="McLaughlin D.J."/>
            <person name="Morgenstern I."/>
            <person name="Morin E."/>
            <person name="Murat C."/>
            <person name="Nagy L.G."/>
            <person name="Nolan M."/>
            <person name="Ohm R.A."/>
            <person name="Patyshakuliyeva A."/>
            <person name="Rokas A."/>
            <person name="Ruiz-Duenas F.J."/>
            <person name="Sabat G."/>
            <person name="Salamov A."/>
            <person name="Samejima M."/>
            <person name="Schmutz J."/>
            <person name="Slot J.C."/>
            <person name="St John F."/>
            <person name="Stenlid J."/>
            <person name="Sun H."/>
            <person name="Sun S."/>
            <person name="Syed K."/>
            <person name="Tsang A."/>
            <person name="Wiebenga A."/>
            <person name="Young D."/>
            <person name="Pisabarro A."/>
            <person name="Eastwood D.C."/>
            <person name="Martin F."/>
            <person name="Cullen D."/>
            <person name="Grigoriev I.V."/>
            <person name="Hibbett D.S."/>
        </authorList>
    </citation>
    <scope>NUCLEOTIDE SEQUENCE [LARGE SCALE GENOMIC DNA]</scope>
    <source>
        <strain evidence="6 7">ATCC 11539</strain>
    </source>
</reference>
<keyword evidence="1" id="KW-0507">mRNA processing</keyword>
<evidence type="ECO:0008006" key="8">
    <source>
        <dbReference type="Google" id="ProtNLM"/>
    </source>
</evidence>
<dbReference type="InterPro" id="IPR036875">
    <property type="entry name" value="Znf_CCHC_sf"/>
</dbReference>
<evidence type="ECO:0000259" key="4">
    <source>
        <dbReference type="PROSITE" id="PS50103"/>
    </source>
</evidence>
<dbReference type="SMART" id="SM00343">
    <property type="entry name" value="ZnF_C2HC"/>
    <property type="match status" value="2"/>
</dbReference>
<dbReference type="OMA" id="ICHATAH"/>
<dbReference type="PROSITE" id="PS50103">
    <property type="entry name" value="ZF_C3H1"/>
    <property type="match status" value="1"/>
</dbReference>
<sequence>MHQHLGLNLGYVPAPYPPIDRPAVANPAPAAATTAANPAVPAPTPPGARTPSDVTLASYQARIQELELILARGNSAVAPAVGARIEDIERLQSQSNDTGNLMVAAPAAIAAAQQQAIENADNRKTVTLPPITAGHKSNALDLPVPPKVDAAFRDYRYIPYTALTQAARLRSARGEEDYILNAKGGLTVKGLSRENERGISTIEWLKAAKTAEERTQVYHGKDRGDALQSHHTVVLSLAHSHGWAVAVEYDIQQREAAANDHRHDLSGLDTAALTLITTSPTRARSMDTTAATTAAPAKRAALGTPANATQSVKRPRTESRCFRCGQQGHFPSGCTSSLTSAGRAVAPLLGDGSRSAQALAAPNGRAFCFNYALSSTCRFGADCQNFHGCSLCGDTSHGAGKCGRRV</sequence>
<dbReference type="GO" id="GO:0008270">
    <property type="term" value="F:zinc ion binding"/>
    <property type="evidence" value="ECO:0007669"/>
    <property type="project" value="UniProtKB-KW"/>
</dbReference>
<dbReference type="eggNOG" id="ENOG502SR26">
    <property type="taxonomic scope" value="Eukaryota"/>
</dbReference>
<dbReference type="GeneID" id="19307086"/>
<feature type="domain" description="CCHC-type" evidence="5">
    <location>
        <begin position="320"/>
        <end position="336"/>
    </location>
</feature>
<proteinExistence type="predicted"/>
<dbReference type="RefSeq" id="XP_007861927.1">
    <property type="nucleotide sequence ID" value="XM_007863736.1"/>
</dbReference>
<dbReference type="SUPFAM" id="SSF57756">
    <property type="entry name" value="Retrovirus zinc finger-like domains"/>
    <property type="match status" value="1"/>
</dbReference>
<dbReference type="HOGENOM" id="CLU_678024_0_0_1"/>
<feature type="region of interest" description="Disordered" evidence="3">
    <location>
        <begin position="293"/>
        <end position="312"/>
    </location>
</feature>
<dbReference type="PROSITE" id="PS50158">
    <property type="entry name" value="ZF_CCHC"/>
    <property type="match status" value="1"/>
</dbReference>
<dbReference type="KEGG" id="gtr:GLOTRDRAFT_56077"/>
<evidence type="ECO:0000256" key="3">
    <source>
        <dbReference type="SAM" id="MobiDB-lite"/>
    </source>
</evidence>
<dbReference type="InterPro" id="IPR000571">
    <property type="entry name" value="Znf_CCCH"/>
</dbReference>
<evidence type="ECO:0000259" key="5">
    <source>
        <dbReference type="PROSITE" id="PS50158"/>
    </source>
</evidence>
<dbReference type="OrthoDB" id="3265128at2759"/>
<evidence type="ECO:0000256" key="2">
    <source>
        <dbReference type="PROSITE-ProRule" id="PRU00723"/>
    </source>
</evidence>
<dbReference type="AlphaFoldDB" id="S7S212"/>
<dbReference type="GO" id="GO:0006397">
    <property type="term" value="P:mRNA processing"/>
    <property type="evidence" value="ECO:0007669"/>
    <property type="project" value="UniProtKB-KW"/>
</dbReference>
<dbReference type="GO" id="GO:0003676">
    <property type="term" value="F:nucleic acid binding"/>
    <property type="evidence" value="ECO:0007669"/>
    <property type="project" value="InterPro"/>
</dbReference>
<feature type="domain" description="C3H1-type" evidence="4">
    <location>
        <begin position="362"/>
        <end position="390"/>
    </location>
</feature>
<dbReference type="Proteomes" id="UP000030669">
    <property type="component" value="Unassembled WGS sequence"/>
</dbReference>
<protein>
    <recommendedName>
        <fullName evidence="8">C3H1-type domain-containing protein</fullName>
    </recommendedName>
</protein>
<feature type="zinc finger region" description="C3H1-type" evidence="2">
    <location>
        <begin position="362"/>
        <end position="390"/>
    </location>
</feature>
<feature type="compositionally biased region" description="Low complexity" evidence="3">
    <location>
        <begin position="293"/>
        <end position="306"/>
    </location>
</feature>
<organism evidence="6 7">
    <name type="scientific">Gloeophyllum trabeum (strain ATCC 11539 / FP-39264 / Madison 617)</name>
    <name type="common">Brown rot fungus</name>
    <dbReference type="NCBI Taxonomy" id="670483"/>
    <lineage>
        <taxon>Eukaryota</taxon>
        <taxon>Fungi</taxon>
        <taxon>Dikarya</taxon>
        <taxon>Basidiomycota</taxon>
        <taxon>Agaricomycotina</taxon>
        <taxon>Agaricomycetes</taxon>
        <taxon>Gloeophyllales</taxon>
        <taxon>Gloeophyllaceae</taxon>
        <taxon>Gloeophyllum</taxon>
    </lineage>
</organism>